<dbReference type="InterPro" id="IPR050521">
    <property type="entry name" value="3-ketoacyl-CoA_Thiolase"/>
</dbReference>
<reference evidence="8" key="2">
    <citation type="submission" date="2021-09" db="EMBL/GenBank/DDBJ databases">
        <authorList>
            <person name="Gilroy R."/>
        </authorList>
    </citation>
    <scope>NUCLEOTIDE SEQUENCE</scope>
    <source>
        <strain evidence="8">ChiHjej13B12-14962</strain>
    </source>
</reference>
<evidence type="ECO:0000256" key="3">
    <source>
        <dbReference type="ARBA" id="ARBA00023315"/>
    </source>
</evidence>
<evidence type="ECO:0000256" key="1">
    <source>
        <dbReference type="ARBA" id="ARBA00010982"/>
    </source>
</evidence>
<evidence type="ECO:0000313" key="9">
    <source>
        <dbReference type="Proteomes" id="UP000703315"/>
    </source>
</evidence>
<protein>
    <submittedName>
        <fullName evidence="8">Acetyl-CoA C-acetyltransferase</fullName>
        <ecNumber evidence="8">2.3.1.9</ecNumber>
    </submittedName>
</protein>
<dbReference type="GO" id="GO:0003985">
    <property type="term" value="F:acetyl-CoA C-acetyltransferase activity"/>
    <property type="evidence" value="ECO:0007669"/>
    <property type="project" value="UniProtKB-EC"/>
</dbReference>
<dbReference type="PANTHER" id="PTHR42689:SF1">
    <property type="entry name" value="ACETYL-COA ACYLTRANSFERASE FADA2 (3-KETOACYL-COA THIOLASE) (BETA-KETOTHIOLASE)-RELATED"/>
    <property type="match status" value="1"/>
</dbReference>
<dbReference type="EMBL" id="DYXC01000073">
    <property type="protein sequence ID" value="HJF14584.1"/>
    <property type="molecule type" value="Genomic_DNA"/>
</dbReference>
<dbReference type="InterPro" id="IPR020616">
    <property type="entry name" value="Thiolase_N"/>
</dbReference>
<dbReference type="InterPro" id="IPR020617">
    <property type="entry name" value="Thiolase_C"/>
</dbReference>
<accession>A0A921FM45</accession>
<feature type="domain" description="Thiolase C-terminal" evidence="7">
    <location>
        <begin position="295"/>
        <end position="436"/>
    </location>
</feature>
<gene>
    <name evidence="8" type="ORF">K8V32_07230</name>
</gene>
<dbReference type="AlphaFoldDB" id="A0A921FM45"/>
<evidence type="ECO:0000256" key="2">
    <source>
        <dbReference type="ARBA" id="ARBA00022679"/>
    </source>
</evidence>
<keyword evidence="2 5" id="KW-0808">Transferase</keyword>
<dbReference type="InterPro" id="IPR002155">
    <property type="entry name" value="Thiolase"/>
</dbReference>
<reference evidence="8" key="1">
    <citation type="journal article" date="2021" name="PeerJ">
        <title>Extensive microbial diversity within the chicken gut microbiome revealed by metagenomics and culture.</title>
        <authorList>
            <person name="Gilroy R."/>
            <person name="Ravi A."/>
            <person name="Getino M."/>
            <person name="Pursley I."/>
            <person name="Horton D.L."/>
            <person name="Alikhan N.F."/>
            <person name="Baker D."/>
            <person name="Gharbi K."/>
            <person name="Hall N."/>
            <person name="Watson M."/>
            <person name="Adriaenssens E.M."/>
            <person name="Foster-Nyarko E."/>
            <person name="Jarju S."/>
            <person name="Secka A."/>
            <person name="Antonio M."/>
            <person name="Oren A."/>
            <person name="Chaudhuri R.R."/>
            <person name="La Ragione R."/>
            <person name="Hildebrand F."/>
            <person name="Pallen M.J."/>
        </authorList>
    </citation>
    <scope>NUCLEOTIDE SEQUENCE</scope>
    <source>
        <strain evidence="8">ChiHjej13B12-14962</strain>
    </source>
</reference>
<evidence type="ECO:0000313" key="8">
    <source>
        <dbReference type="EMBL" id="HJF14584.1"/>
    </source>
</evidence>
<proteinExistence type="inferred from homology"/>
<dbReference type="GO" id="GO:0005829">
    <property type="term" value="C:cytosol"/>
    <property type="evidence" value="ECO:0007669"/>
    <property type="project" value="TreeGrafter"/>
</dbReference>
<dbReference type="RefSeq" id="WP_303905081.1">
    <property type="nucleotide sequence ID" value="NZ_DYXC01000073.1"/>
</dbReference>
<dbReference type="PIRSF" id="PIRSF000429">
    <property type="entry name" value="Ac-CoA_Ac_transf"/>
    <property type="match status" value="1"/>
</dbReference>
<dbReference type="Pfam" id="PF02803">
    <property type="entry name" value="Thiolase_C"/>
    <property type="match status" value="1"/>
</dbReference>
<feature type="active site" description="Proton acceptor" evidence="4">
    <location>
        <position position="394"/>
    </location>
</feature>
<name>A0A921FM45_9MICC</name>
<evidence type="ECO:0000259" key="6">
    <source>
        <dbReference type="Pfam" id="PF00108"/>
    </source>
</evidence>
<sequence length="439" mass="46348">MTSTSTAAIAGGPLRPAVVLGGNRIPFARAHGAYAGASNQDMLTSVLEGLVARFGLQGEALGEVVAGAVMKHSADFNLTRESVLGTSLDGHTPAHDVQTACATGIETVGGVANKIRLGQIESGIGGGVDTISDAPLAFNAEARELFMQLNRARTAQDKIKIALKLRPKHFAPLAPQAGEVRTGLSMGEHQALTTHAWGITREEQDELAMHSHNNMAAAYDDGFFNDLMTPFRGLDRDNNMRPGSTMESLAKLRIAFGKQFGEEATMTAGNSTPMTDGAAAALLSSEDWAEEHNLPILAEFLDYEVAAVDFVHGKEGLLMAPTYAIPRILDRHGLSLDDIDFFEIHEAFAGTVLSTIKALADEDYNKNVLGRDRALGQIDQSKLNLKGSSLAAGHPFAATGPRIVASLAKMLHEKGEGSLGLISVCAAGGQGAVALMRGR</sequence>
<dbReference type="NCBIfam" id="TIGR01930">
    <property type="entry name" value="AcCoA-C-Actrans"/>
    <property type="match status" value="1"/>
</dbReference>
<dbReference type="EC" id="2.3.1.9" evidence="8"/>
<dbReference type="SUPFAM" id="SSF53901">
    <property type="entry name" value="Thiolase-like"/>
    <property type="match status" value="2"/>
</dbReference>
<dbReference type="CDD" id="cd00751">
    <property type="entry name" value="thiolase"/>
    <property type="match status" value="1"/>
</dbReference>
<feature type="domain" description="Thiolase N-terminal" evidence="6">
    <location>
        <begin position="18"/>
        <end position="287"/>
    </location>
</feature>
<comment type="similarity">
    <text evidence="1 5">Belongs to the thiolase-like superfamily. Thiolase family.</text>
</comment>
<keyword evidence="3 5" id="KW-0012">Acyltransferase</keyword>
<feature type="active site" description="Acyl-thioester intermediate" evidence="4">
    <location>
        <position position="101"/>
    </location>
</feature>
<dbReference type="NCBIfam" id="NF006740">
    <property type="entry name" value="PRK09268.1"/>
    <property type="match status" value="1"/>
</dbReference>
<organism evidence="8 9">
    <name type="scientific">Enteractinococcus helveticum</name>
    <dbReference type="NCBI Taxonomy" id="1837282"/>
    <lineage>
        <taxon>Bacteria</taxon>
        <taxon>Bacillati</taxon>
        <taxon>Actinomycetota</taxon>
        <taxon>Actinomycetes</taxon>
        <taxon>Micrococcales</taxon>
        <taxon>Micrococcaceae</taxon>
    </lineage>
</organism>
<dbReference type="PANTHER" id="PTHR42689">
    <property type="entry name" value="ACETYL-COA ACYLTRANSFERASE FADA2 (3-KETOACYL-COA THIOLASE) (BETA-KETOTHIOLASE)-RELATED"/>
    <property type="match status" value="1"/>
</dbReference>
<dbReference type="Gene3D" id="3.40.47.10">
    <property type="match status" value="1"/>
</dbReference>
<evidence type="ECO:0000256" key="5">
    <source>
        <dbReference type="RuleBase" id="RU003557"/>
    </source>
</evidence>
<evidence type="ECO:0000256" key="4">
    <source>
        <dbReference type="PIRSR" id="PIRSR000429-1"/>
    </source>
</evidence>
<dbReference type="InterPro" id="IPR016039">
    <property type="entry name" value="Thiolase-like"/>
</dbReference>
<feature type="active site" description="Proton acceptor" evidence="4">
    <location>
        <position position="425"/>
    </location>
</feature>
<dbReference type="Proteomes" id="UP000703315">
    <property type="component" value="Unassembled WGS sequence"/>
</dbReference>
<comment type="caution">
    <text evidence="8">The sequence shown here is derived from an EMBL/GenBank/DDBJ whole genome shotgun (WGS) entry which is preliminary data.</text>
</comment>
<evidence type="ECO:0000259" key="7">
    <source>
        <dbReference type="Pfam" id="PF02803"/>
    </source>
</evidence>
<dbReference type="Pfam" id="PF00108">
    <property type="entry name" value="Thiolase_N"/>
    <property type="match status" value="1"/>
</dbReference>